<dbReference type="Proteomes" id="UP000231701">
    <property type="component" value="Chromosome"/>
</dbReference>
<dbReference type="PIRSF" id="PIRSF000485">
    <property type="entry name" value="Amd_phspho_trans"/>
    <property type="match status" value="1"/>
</dbReference>
<evidence type="ECO:0000313" key="14">
    <source>
        <dbReference type="Proteomes" id="UP000231701"/>
    </source>
</evidence>
<dbReference type="InterPro" id="IPR000836">
    <property type="entry name" value="PRTase_dom"/>
</dbReference>
<feature type="binding site" evidence="7 11">
    <location>
        <position position="450"/>
    </location>
    <ligand>
        <name>[4Fe-4S] cluster</name>
        <dbReference type="ChEBI" id="CHEBI:49883"/>
    </ligand>
</feature>
<keyword evidence="7" id="KW-0004">4Fe-4S</keyword>
<dbReference type="PROSITE" id="PS51278">
    <property type="entry name" value="GATASE_TYPE_2"/>
    <property type="match status" value="1"/>
</dbReference>
<name>A0A2K8KWB4_MARES</name>
<dbReference type="RefSeq" id="WP_100277089.1">
    <property type="nucleotide sequence ID" value="NZ_CP018799.1"/>
</dbReference>
<evidence type="ECO:0000256" key="4">
    <source>
        <dbReference type="ARBA" id="ARBA00022679"/>
    </source>
</evidence>
<feature type="binding site" evidence="7 10">
    <location>
        <position position="297"/>
    </location>
    <ligand>
        <name>Mg(2+)</name>
        <dbReference type="ChEBI" id="CHEBI:18420"/>
    </ligand>
</feature>
<organism evidence="13 14">
    <name type="scientific">Mariprofundus aestuarium</name>
    <dbReference type="NCBI Taxonomy" id="1921086"/>
    <lineage>
        <taxon>Bacteria</taxon>
        <taxon>Pseudomonadati</taxon>
        <taxon>Pseudomonadota</taxon>
        <taxon>Candidatius Mariprofundia</taxon>
        <taxon>Mariprofundales</taxon>
        <taxon>Mariprofundaceae</taxon>
        <taxon>Mariprofundus</taxon>
    </lineage>
</organism>
<comment type="cofactor">
    <cofactor evidence="7 11">
        <name>[4Fe-4S] cluster</name>
        <dbReference type="ChEBI" id="CHEBI:49883"/>
    </cofactor>
    <text evidence="7 11">Binds 1 [4Fe-4S] cluster per subunit.</text>
</comment>
<dbReference type="InterPro" id="IPR017932">
    <property type="entry name" value="GATase_2_dom"/>
</dbReference>
<dbReference type="Gene3D" id="3.40.50.2020">
    <property type="match status" value="1"/>
</dbReference>
<dbReference type="Pfam" id="PF00156">
    <property type="entry name" value="Pribosyltran"/>
    <property type="match status" value="1"/>
</dbReference>
<feature type="domain" description="Glutamine amidotransferase type-2" evidence="12">
    <location>
        <begin position="15"/>
        <end position="233"/>
    </location>
</feature>
<keyword evidence="3 7" id="KW-0328">Glycosyltransferase</keyword>
<dbReference type="NCBIfam" id="TIGR01134">
    <property type="entry name" value="purF"/>
    <property type="match status" value="1"/>
</dbReference>
<dbReference type="Pfam" id="PF13537">
    <property type="entry name" value="GATase_7"/>
    <property type="match status" value="1"/>
</dbReference>
<evidence type="ECO:0000256" key="6">
    <source>
        <dbReference type="ARBA" id="ARBA00022962"/>
    </source>
</evidence>
<feature type="binding site" evidence="7 11">
    <location>
        <position position="396"/>
    </location>
    <ligand>
        <name>[4Fe-4S] cluster</name>
        <dbReference type="ChEBI" id="CHEBI:49883"/>
    </ligand>
</feature>
<feature type="active site" description="Nucleophile" evidence="7 9">
    <location>
        <position position="15"/>
    </location>
</feature>
<reference evidence="13 14" key="1">
    <citation type="submission" date="2016-12" db="EMBL/GenBank/DDBJ databases">
        <title>Isolation and genomic insights into novel planktonic Zetaproteobacteria from stratified waters of the Chesapeake Bay.</title>
        <authorList>
            <person name="McAllister S.M."/>
            <person name="Kato S."/>
            <person name="Chan C.S."/>
            <person name="Chiu B.K."/>
            <person name="Field E.K."/>
        </authorList>
    </citation>
    <scope>NUCLEOTIDE SEQUENCE [LARGE SCALE GENOMIC DNA]</scope>
    <source>
        <strain evidence="13 14">CP-5</strain>
    </source>
</reference>
<proteinExistence type="inferred from homology"/>
<protein>
    <recommendedName>
        <fullName evidence="7">Amidophosphoribosyltransferase</fullName>
        <shortName evidence="7">ATase</shortName>
        <ecNumber evidence="7">2.4.2.14</ecNumber>
    </recommendedName>
    <alternativeName>
        <fullName evidence="7">Glutamine phosphoribosylpyrophosphate amidotransferase</fullName>
        <shortName evidence="7">GPATase</shortName>
    </alternativeName>
</protein>
<comment type="cofactor">
    <cofactor evidence="7 10">
        <name>Mg(2+)</name>
        <dbReference type="ChEBI" id="CHEBI:18420"/>
    </cofactor>
    <text evidence="7 10">Binds 1 Mg(2+) ion per subunit.</text>
</comment>
<evidence type="ECO:0000256" key="9">
    <source>
        <dbReference type="PIRSR" id="PIRSR000485-1"/>
    </source>
</evidence>
<dbReference type="InterPro" id="IPR029055">
    <property type="entry name" value="Ntn_hydrolases_N"/>
</dbReference>
<dbReference type="GO" id="GO:0004044">
    <property type="term" value="F:amidophosphoribosyltransferase activity"/>
    <property type="evidence" value="ECO:0007669"/>
    <property type="project" value="UniProtKB-UniRule"/>
</dbReference>
<dbReference type="CDD" id="cd06223">
    <property type="entry name" value="PRTases_typeI"/>
    <property type="match status" value="1"/>
</dbReference>
<dbReference type="GO" id="GO:0006189">
    <property type="term" value="P:'de novo' IMP biosynthetic process"/>
    <property type="evidence" value="ECO:0007669"/>
    <property type="project" value="UniProtKB-UniRule"/>
</dbReference>
<dbReference type="OrthoDB" id="5288045at2"/>
<dbReference type="KEGG" id="maes:Ga0123461_0736"/>
<keyword evidence="4 7" id="KW-0808">Transferase</keyword>
<dbReference type="HAMAP" id="MF_01931">
    <property type="entry name" value="PurF"/>
    <property type="match status" value="1"/>
</dbReference>
<evidence type="ECO:0000259" key="12">
    <source>
        <dbReference type="PROSITE" id="PS51278"/>
    </source>
</evidence>
<evidence type="ECO:0000256" key="11">
    <source>
        <dbReference type="PIRSR" id="PIRSR000485-3"/>
    </source>
</evidence>
<evidence type="ECO:0000256" key="10">
    <source>
        <dbReference type="PIRSR" id="PIRSR000485-2"/>
    </source>
</evidence>
<dbReference type="EMBL" id="CP018799">
    <property type="protein sequence ID" value="ATX79160.1"/>
    <property type="molecule type" value="Genomic_DNA"/>
</dbReference>
<keyword evidence="6 7" id="KW-0315">Glutamine amidotransferase</keyword>
<dbReference type="PANTHER" id="PTHR11907">
    <property type="entry name" value="AMIDOPHOSPHORIBOSYLTRANSFERASE"/>
    <property type="match status" value="1"/>
</dbReference>
<dbReference type="GO" id="GO:0009113">
    <property type="term" value="P:purine nucleobase biosynthetic process"/>
    <property type="evidence" value="ECO:0007669"/>
    <property type="project" value="UniProtKB-UniRule"/>
</dbReference>
<dbReference type="InterPro" id="IPR005854">
    <property type="entry name" value="PurF"/>
</dbReference>
<dbReference type="SUPFAM" id="SSF53271">
    <property type="entry name" value="PRTase-like"/>
    <property type="match status" value="1"/>
</dbReference>
<evidence type="ECO:0000256" key="3">
    <source>
        <dbReference type="ARBA" id="ARBA00022676"/>
    </source>
</evidence>
<feature type="binding site" evidence="7 11">
    <location>
        <position position="250"/>
    </location>
    <ligand>
        <name>[4Fe-4S] cluster</name>
        <dbReference type="ChEBI" id="CHEBI:49883"/>
    </ligand>
</feature>
<evidence type="ECO:0000313" key="13">
    <source>
        <dbReference type="EMBL" id="ATX79160.1"/>
    </source>
</evidence>
<comment type="pathway">
    <text evidence="1 7 8">Purine metabolism; IMP biosynthesis via de novo pathway; N(1)-(5-phospho-D-ribosyl)glycinamide from 5-phospho-alpha-D-ribose 1-diphosphate: step 1/2.</text>
</comment>
<sequence>MSLESDKNDHFHDECGVFGVFDNPEAANLTYLGLYAQQHRGQESAGIVCTDGHSFHSHRGMGLVADIFHKSEIKELQGRHGIGHVRYSTSGDSGLRNCQPFSFEYAHGGIAMCHNGNIVNAPELRKQLEKEGSIFQSTSDTEVLIHLVARSKAATMTERLTEAVRQLAGGFSLLVLVEKRLVGVRDRDGIRPLVLGKLDESWVLASETCAFDLIGAKYVRDVEPGEMVVIEETGLTSYKPLGNDCKPHFCVFEYVYFARPDSTLEGVNVYKARYQIGVELAKESPAEADLVIPVPDSGVPPAMGYAEASGIPFQMGLIRNHYVGRTFIEPKQSIRNFGVKLKLNPNRELIRGKRVVLVDDSIVRGTTSRKIVEMVRAAGAAEIHMRISSPPTKFSCFYGVDTPDADELMANKMDLEEMRKAIGADSLAFVSFDGMYRAVGKPRDMHCDACFSGDYPVAIEGPRSPQLSLLKILNKKQ</sequence>
<dbReference type="EC" id="2.4.2.14" evidence="7"/>
<comment type="similarity">
    <text evidence="2 7 8">In the C-terminal section; belongs to the purine/pyrimidine phosphoribosyltransferase family.</text>
</comment>
<keyword evidence="7 11" id="KW-0411">Iron-sulfur</keyword>
<keyword evidence="7 10" id="KW-0479">Metal-binding</keyword>
<dbReference type="UniPathway" id="UPA00074">
    <property type="reaction ID" value="UER00124"/>
</dbReference>
<comment type="catalytic activity">
    <reaction evidence="7 8">
        <text>5-phospho-beta-D-ribosylamine + L-glutamate + diphosphate = 5-phospho-alpha-D-ribose 1-diphosphate + L-glutamine + H2O</text>
        <dbReference type="Rhea" id="RHEA:14905"/>
        <dbReference type="ChEBI" id="CHEBI:15377"/>
        <dbReference type="ChEBI" id="CHEBI:29985"/>
        <dbReference type="ChEBI" id="CHEBI:33019"/>
        <dbReference type="ChEBI" id="CHEBI:58017"/>
        <dbReference type="ChEBI" id="CHEBI:58359"/>
        <dbReference type="ChEBI" id="CHEBI:58681"/>
        <dbReference type="EC" id="2.4.2.14"/>
    </reaction>
</comment>
<keyword evidence="7 11" id="KW-0408">Iron</keyword>
<evidence type="ECO:0000256" key="8">
    <source>
        <dbReference type="PIRNR" id="PIRNR000485"/>
    </source>
</evidence>
<evidence type="ECO:0000256" key="2">
    <source>
        <dbReference type="ARBA" id="ARBA00010138"/>
    </source>
</evidence>
<feature type="binding site" evidence="7 11">
    <location>
        <position position="447"/>
    </location>
    <ligand>
        <name>[4Fe-4S] cluster</name>
        <dbReference type="ChEBI" id="CHEBI:49883"/>
    </ligand>
</feature>
<evidence type="ECO:0000256" key="7">
    <source>
        <dbReference type="HAMAP-Rule" id="MF_01931"/>
    </source>
</evidence>
<dbReference type="GO" id="GO:0051539">
    <property type="term" value="F:4 iron, 4 sulfur cluster binding"/>
    <property type="evidence" value="ECO:0007669"/>
    <property type="project" value="UniProtKB-KW"/>
</dbReference>
<gene>
    <name evidence="7" type="primary">purF</name>
    <name evidence="13" type="ORF">Ga0123461_0736</name>
</gene>
<accession>A0A2K8KWB4</accession>
<feature type="binding site" evidence="7 10">
    <location>
        <position position="360"/>
    </location>
    <ligand>
        <name>Mg(2+)</name>
        <dbReference type="ChEBI" id="CHEBI:18420"/>
    </ligand>
</feature>
<keyword evidence="5 7" id="KW-0658">Purine biosynthesis</keyword>
<comment type="function">
    <text evidence="7">Catalyzes the formation of phosphoribosylamine from phosphoribosylpyrophosphate (PRPP) and glutamine.</text>
</comment>
<dbReference type="AlphaFoldDB" id="A0A2K8KWB4"/>
<evidence type="ECO:0000256" key="1">
    <source>
        <dbReference type="ARBA" id="ARBA00005209"/>
    </source>
</evidence>
<dbReference type="Gene3D" id="3.60.20.10">
    <property type="entry name" value="Glutamine Phosphoribosylpyrophosphate, subunit 1, domain 1"/>
    <property type="match status" value="1"/>
</dbReference>
<feature type="binding site" evidence="7 10">
    <location>
        <position position="359"/>
    </location>
    <ligand>
        <name>Mg(2+)</name>
        <dbReference type="ChEBI" id="CHEBI:18420"/>
    </ligand>
</feature>
<dbReference type="GO" id="GO:0000287">
    <property type="term" value="F:magnesium ion binding"/>
    <property type="evidence" value="ECO:0007669"/>
    <property type="project" value="UniProtKB-UniRule"/>
</dbReference>
<dbReference type="InterPro" id="IPR035584">
    <property type="entry name" value="PurF_N"/>
</dbReference>
<dbReference type="InterPro" id="IPR029057">
    <property type="entry name" value="PRTase-like"/>
</dbReference>
<evidence type="ECO:0000256" key="5">
    <source>
        <dbReference type="ARBA" id="ARBA00022755"/>
    </source>
</evidence>
<dbReference type="SUPFAM" id="SSF56235">
    <property type="entry name" value="N-terminal nucleophile aminohydrolases (Ntn hydrolases)"/>
    <property type="match status" value="1"/>
</dbReference>
<keyword evidence="7 10" id="KW-0460">Magnesium</keyword>
<dbReference type="CDD" id="cd00715">
    <property type="entry name" value="GPATase_N"/>
    <property type="match status" value="1"/>
</dbReference>
<keyword evidence="14" id="KW-1185">Reference proteome</keyword>